<feature type="transmembrane region" description="Helical" evidence="7">
    <location>
        <begin position="369"/>
        <end position="393"/>
    </location>
</feature>
<keyword evidence="2" id="KW-0813">Transport</keyword>
<organism evidence="9 10">
    <name type="scientific">Actinoallomurus bryophytorum</name>
    <dbReference type="NCBI Taxonomy" id="1490222"/>
    <lineage>
        <taxon>Bacteria</taxon>
        <taxon>Bacillati</taxon>
        <taxon>Actinomycetota</taxon>
        <taxon>Actinomycetes</taxon>
        <taxon>Streptosporangiales</taxon>
        <taxon>Thermomonosporaceae</taxon>
        <taxon>Actinoallomurus</taxon>
    </lineage>
</organism>
<feature type="transmembrane region" description="Helical" evidence="7">
    <location>
        <begin position="279"/>
        <end position="297"/>
    </location>
</feature>
<keyword evidence="6 7" id="KW-0472">Membrane</keyword>
<keyword evidence="5 7" id="KW-1133">Transmembrane helix</keyword>
<dbReference type="InterPro" id="IPR036259">
    <property type="entry name" value="MFS_trans_sf"/>
</dbReference>
<gene>
    <name evidence="9" type="ORF">FB559_1715</name>
</gene>
<feature type="transmembrane region" description="Helical" evidence="7">
    <location>
        <begin position="337"/>
        <end position="357"/>
    </location>
</feature>
<evidence type="ECO:0000259" key="8">
    <source>
        <dbReference type="PROSITE" id="PS50850"/>
    </source>
</evidence>
<feature type="transmembrane region" description="Helical" evidence="7">
    <location>
        <begin position="135"/>
        <end position="161"/>
    </location>
</feature>
<dbReference type="SUPFAM" id="SSF103473">
    <property type="entry name" value="MFS general substrate transporter"/>
    <property type="match status" value="1"/>
</dbReference>
<dbReference type="GO" id="GO:0022857">
    <property type="term" value="F:transmembrane transporter activity"/>
    <property type="evidence" value="ECO:0007669"/>
    <property type="project" value="InterPro"/>
</dbReference>
<keyword evidence="4 7" id="KW-0812">Transmembrane</keyword>
<evidence type="ECO:0000256" key="6">
    <source>
        <dbReference type="ARBA" id="ARBA00023136"/>
    </source>
</evidence>
<evidence type="ECO:0000256" key="1">
    <source>
        <dbReference type="ARBA" id="ARBA00004651"/>
    </source>
</evidence>
<comment type="caution">
    <text evidence="9">The sequence shown here is derived from an EMBL/GenBank/DDBJ whole genome shotgun (WGS) entry which is preliminary data.</text>
</comment>
<feature type="domain" description="Major facilitator superfamily (MFS) profile" evidence="8">
    <location>
        <begin position="173"/>
        <end position="410"/>
    </location>
</feature>
<feature type="transmembrane region" description="Helical" evidence="7">
    <location>
        <begin position="167"/>
        <end position="184"/>
    </location>
</feature>
<dbReference type="CDD" id="cd06173">
    <property type="entry name" value="MFS_MefA_like"/>
    <property type="match status" value="1"/>
</dbReference>
<keyword evidence="3" id="KW-1003">Cell membrane</keyword>
<feature type="transmembrane region" description="Helical" evidence="7">
    <location>
        <begin position="39"/>
        <end position="60"/>
    </location>
</feature>
<evidence type="ECO:0000256" key="7">
    <source>
        <dbReference type="SAM" id="Phobius"/>
    </source>
</evidence>
<evidence type="ECO:0000256" key="2">
    <source>
        <dbReference type="ARBA" id="ARBA00022448"/>
    </source>
</evidence>
<feature type="transmembrane region" description="Helical" evidence="7">
    <location>
        <begin position="215"/>
        <end position="239"/>
    </location>
</feature>
<evidence type="ECO:0000256" key="4">
    <source>
        <dbReference type="ARBA" id="ARBA00022692"/>
    </source>
</evidence>
<dbReference type="Gene3D" id="1.20.1250.20">
    <property type="entry name" value="MFS general substrate transporter like domains"/>
    <property type="match status" value="1"/>
</dbReference>
<evidence type="ECO:0000313" key="10">
    <source>
        <dbReference type="Proteomes" id="UP000316096"/>
    </source>
</evidence>
<dbReference type="Proteomes" id="UP000316096">
    <property type="component" value="Unassembled WGS sequence"/>
</dbReference>
<keyword evidence="10" id="KW-1185">Reference proteome</keyword>
<dbReference type="EMBL" id="VFOZ01000001">
    <property type="protein sequence ID" value="TQL96192.1"/>
    <property type="molecule type" value="Genomic_DNA"/>
</dbReference>
<dbReference type="PROSITE" id="PS50850">
    <property type="entry name" value="MFS"/>
    <property type="match status" value="1"/>
</dbReference>
<feature type="transmembrane region" description="Helical" evidence="7">
    <location>
        <begin position="251"/>
        <end position="270"/>
    </location>
</feature>
<dbReference type="PANTHER" id="PTHR23513:SF11">
    <property type="entry name" value="STAPHYLOFERRIN A TRANSPORTER"/>
    <property type="match status" value="1"/>
</dbReference>
<comment type="subcellular location">
    <subcellularLocation>
        <location evidence="1">Cell membrane</location>
        <topology evidence="1">Multi-pass membrane protein</topology>
    </subcellularLocation>
</comment>
<feature type="transmembrane region" description="Helical" evidence="7">
    <location>
        <begin position="303"/>
        <end position="325"/>
    </location>
</feature>
<feature type="transmembrane region" description="Helical" evidence="7">
    <location>
        <begin position="98"/>
        <end position="114"/>
    </location>
</feature>
<dbReference type="AlphaFoldDB" id="A0A543CGG5"/>
<proteinExistence type="predicted"/>
<feature type="transmembrane region" description="Helical" evidence="7">
    <location>
        <begin position="72"/>
        <end position="92"/>
    </location>
</feature>
<evidence type="ECO:0000256" key="3">
    <source>
        <dbReference type="ARBA" id="ARBA00022475"/>
    </source>
</evidence>
<sequence length="410" mass="43799">MRNRNYRLFATGQVVSNSGTWMQRVAQDWLILSLTHGSGTALGITTGLQFLPLLLFGLYGGVLADRFPKRRILMITQAVMGALALLLGVLALTGTAQVWHVYALAFGLGVATVVDNPTRQTFAVEMVGPNDLSNAIALNSAIFNTARIVGPAIAGVLIALIGTGPVFIVNAASFGAVLLGLYLMREDELYVRERVPRAKGQLREGLHYVRERRDLVMLLIIVFFVAAFGMNFQMTTALMSREVFHSGASSFGLASTMLAVGAVSGSLLAARRKRPRMRLMLIAAAFFGVLEIVSGVMPNYGLFLVMLIPTGVALLTFNTTANAVMQLSVPAWMRGRVMGLYMLVFAGSSPIGAPLLGWLAEVFGPRSGLVIGGVVSVAAVMGVVAVMAPRTALEALRPRPRMADGLGDTE</sequence>
<reference evidence="9 10" key="1">
    <citation type="submission" date="2019-06" db="EMBL/GenBank/DDBJ databases">
        <title>Sequencing the genomes of 1000 actinobacteria strains.</title>
        <authorList>
            <person name="Klenk H.-P."/>
        </authorList>
    </citation>
    <scope>NUCLEOTIDE SEQUENCE [LARGE SCALE GENOMIC DNA]</scope>
    <source>
        <strain evidence="9 10">DSM 102200</strain>
    </source>
</reference>
<dbReference type="InterPro" id="IPR020846">
    <property type="entry name" value="MFS_dom"/>
</dbReference>
<dbReference type="InterPro" id="IPR010290">
    <property type="entry name" value="TM_effector"/>
</dbReference>
<name>A0A543CGG5_9ACTN</name>
<dbReference type="PANTHER" id="PTHR23513">
    <property type="entry name" value="INTEGRAL MEMBRANE EFFLUX PROTEIN-RELATED"/>
    <property type="match status" value="1"/>
</dbReference>
<accession>A0A543CGG5</accession>
<protein>
    <submittedName>
        <fullName evidence="9">Putative MFS family arabinose efflux permease</fullName>
    </submittedName>
</protein>
<evidence type="ECO:0000313" key="9">
    <source>
        <dbReference type="EMBL" id="TQL96192.1"/>
    </source>
</evidence>
<evidence type="ECO:0000256" key="5">
    <source>
        <dbReference type="ARBA" id="ARBA00022989"/>
    </source>
</evidence>
<dbReference type="Pfam" id="PF05977">
    <property type="entry name" value="MFS_3"/>
    <property type="match status" value="1"/>
</dbReference>
<dbReference type="GO" id="GO:0005886">
    <property type="term" value="C:plasma membrane"/>
    <property type="evidence" value="ECO:0007669"/>
    <property type="project" value="UniProtKB-SubCell"/>
</dbReference>